<evidence type="ECO:0000313" key="1">
    <source>
        <dbReference type="EMBL" id="KKM68328.1"/>
    </source>
</evidence>
<accession>A0A0F9JFG0</accession>
<name>A0A0F9JFG0_9ZZZZ</name>
<organism evidence="1">
    <name type="scientific">marine sediment metagenome</name>
    <dbReference type="NCBI Taxonomy" id="412755"/>
    <lineage>
        <taxon>unclassified sequences</taxon>
        <taxon>metagenomes</taxon>
        <taxon>ecological metagenomes</taxon>
    </lineage>
</organism>
<dbReference type="EMBL" id="LAZR01010187">
    <property type="protein sequence ID" value="KKM68328.1"/>
    <property type="molecule type" value="Genomic_DNA"/>
</dbReference>
<protein>
    <submittedName>
        <fullName evidence="1">Uncharacterized protein</fullName>
    </submittedName>
</protein>
<comment type="caution">
    <text evidence="1">The sequence shown here is derived from an EMBL/GenBank/DDBJ whole genome shotgun (WGS) entry which is preliminary data.</text>
</comment>
<reference evidence="1" key="1">
    <citation type="journal article" date="2015" name="Nature">
        <title>Complex archaea that bridge the gap between prokaryotes and eukaryotes.</title>
        <authorList>
            <person name="Spang A."/>
            <person name="Saw J.H."/>
            <person name="Jorgensen S.L."/>
            <person name="Zaremba-Niedzwiedzka K."/>
            <person name="Martijn J."/>
            <person name="Lind A.E."/>
            <person name="van Eijk R."/>
            <person name="Schleper C."/>
            <person name="Guy L."/>
            <person name="Ettema T.J."/>
        </authorList>
    </citation>
    <scope>NUCLEOTIDE SEQUENCE</scope>
</reference>
<proteinExistence type="predicted"/>
<dbReference type="AlphaFoldDB" id="A0A0F9JFG0"/>
<gene>
    <name evidence="1" type="ORF">LCGC14_1462020</name>
</gene>
<sequence>MAGELQAAIKLIFNKGNSRARTSPLLEALKYIDVTGETAISGRMSVGLTAETIPKGDIGTIGTVILWNHDTTNFIAAGDDADNPTIKLFADGVGLNFSLVAWGATNVSVKADTAACEMDYILVEV</sequence>